<dbReference type="EMBL" id="JAENIL010000047">
    <property type="protein sequence ID" value="MBK1879384.1"/>
    <property type="molecule type" value="Genomic_DNA"/>
</dbReference>
<name>A0A934S4T9_9BACT</name>
<sequence>MKTKKFELLLGGAQPQKLSPDAMMGLHSLSRSISEKTAEDELFETAIRRANEEELRKLARFRLDSAASKYLD</sequence>
<evidence type="ECO:0000313" key="1">
    <source>
        <dbReference type="EMBL" id="MBK1879384.1"/>
    </source>
</evidence>
<keyword evidence="2" id="KW-1185">Reference proteome</keyword>
<proteinExistence type="predicted"/>
<dbReference type="RefSeq" id="WP_200357597.1">
    <property type="nucleotide sequence ID" value="NZ_JAENIL010000047.1"/>
</dbReference>
<comment type="caution">
    <text evidence="1">The sequence shown here is derived from an EMBL/GenBank/DDBJ whole genome shotgun (WGS) entry which is preliminary data.</text>
</comment>
<dbReference type="AlphaFoldDB" id="A0A934S4T9"/>
<reference evidence="1" key="1">
    <citation type="submission" date="2021-01" db="EMBL/GenBank/DDBJ databases">
        <title>Modified the classification status of verrucomicrobia.</title>
        <authorList>
            <person name="Feng X."/>
        </authorList>
    </citation>
    <scope>NUCLEOTIDE SEQUENCE</scope>
    <source>
        <strain evidence="1">KCTC 13126</strain>
    </source>
</reference>
<accession>A0A934S4T9</accession>
<organism evidence="1 2">
    <name type="scientific">Pelagicoccus mobilis</name>
    <dbReference type="NCBI Taxonomy" id="415221"/>
    <lineage>
        <taxon>Bacteria</taxon>
        <taxon>Pseudomonadati</taxon>
        <taxon>Verrucomicrobiota</taxon>
        <taxon>Opitutia</taxon>
        <taxon>Puniceicoccales</taxon>
        <taxon>Pelagicoccaceae</taxon>
        <taxon>Pelagicoccus</taxon>
    </lineage>
</organism>
<evidence type="ECO:0000313" key="2">
    <source>
        <dbReference type="Proteomes" id="UP000617628"/>
    </source>
</evidence>
<dbReference type="Proteomes" id="UP000617628">
    <property type="component" value="Unassembled WGS sequence"/>
</dbReference>
<gene>
    <name evidence="1" type="ORF">JIN87_21025</name>
</gene>
<protein>
    <submittedName>
        <fullName evidence="1">Uncharacterized protein</fullName>
    </submittedName>
</protein>